<dbReference type="eggNOG" id="KOG4472">
    <property type="taxonomic scope" value="Eukaryota"/>
</dbReference>
<evidence type="ECO:0000313" key="5">
    <source>
        <dbReference type="EMBL" id="ACI64260.1"/>
    </source>
</evidence>
<dbReference type="Pfam" id="PF01793">
    <property type="entry name" value="Glyco_transf_15"/>
    <property type="match status" value="1"/>
</dbReference>
<dbReference type="CAZy" id="GT15">
    <property type="family name" value="Glycosyltransferase Family 15"/>
</dbReference>
<dbReference type="GO" id="GO:0006487">
    <property type="term" value="P:protein N-linked glycosylation"/>
    <property type="evidence" value="ECO:0000318"/>
    <property type="project" value="GO_Central"/>
</dbReference>
<dbReference type="Gene3D" id="3.90.550.10">
    <property type="entry name" value="Spore Coat Polysaccharide Biosynthesis Protein SpsA, Chain A"/>
    <property type="match status" value="1"/>
</dbReference>
<dbReference type="KEGG" id="tps:THAPS_10837"/>
<dbReference type="GO" id="GO:0005794">
    <property type="term" value="C:Golgi apparatus"/>
    <property type="evidence" value="ECO:0000318"/>
    <property type="project" value="GO_Central"/>
</dbReference>
<dbReference type="OMA" id="QMWGYPS"/>
<dbReference type="PANTHER" id="PTHR31121">
    <property type="entry name" value="ALPHA-1,2 MANNOSYLTRANSFERASE KTR1"/>
    <property type="match status" value="1"/>
</dbReference>
<dbReference type="InParanoid" id="B5YLN0"/>
<protein>
    <submittedName>
        <fullName evidence="5">Uncharacterized protein</fullName>
    </submittedName>
</protein>
<dbReference type="GO" id="GO:0000026">
    <property type="term" value="F:alpha-1,2-mannosyltransferase activity"/>
    <property type="evidence" value="ECO:0000318"/>
    <property type="project" value="GO_Central"/>
</dbReference>
<evidence type="ECO:0000313" key="6">
    <source>
        <dbReference type="Proteomes" id="UP000001449"/>
    </source>
</evidence>
<gene>
    <name evidence="5" type="ORF">THAPS_10837</name>
</gene>
<evidence type="ECO:0000256" key="2">
    <source>
        <dbReference type="ARBA" id="ARBA00022679"/>
    </source>
</evidence>
<organism evidence="5 6">
    <name type="scientific">Thalassiosira pseudonana</name>
    <name type="common">Marine diatom</name>
    <name type="synonym">Cyclotella nana</name>
    <dbReference type="NCBI Taxonomy" id="35128"/>
    <lineage>
        <taxon>Eukaryota</taxon>
        <taxon>Sar</taxon>
        <taxon>Stramenopiles</taxon>
        <taxon>Ochrophyta</taxon>
        <taxon>Bacillariophyta</taxon>
        <taxon>Coscinodiscophyceae</taxon>
        <taxon>Thalassiosirophycidae</taxon>
        <taxon>Thalassiosirales</taxon>
        <taxon>Thalassiosiraceae</taxon>
        <taxon>Thalassiosira</taxon>
    </lineage>
</organism>
<name>B5YLN0_THAPS</name>
<sequence length="448" mass="52565">MAVVDISNTTSSSTTQNSSSNCRRWNRLFLRLSAAIVVINSFRVIFSQTAHLSKLLVVDYSLLDGPPVDGTRMHKQVLEEEVSTQQHQAIQHMQQPLLQSSNRKHKNNKGAFVIMARNKPDNNNKLKKTLGKLYQHYNNREHDDILILHEGDFDDATQYELQLNGTRREIQFLPILKGDLWTVYPPNLDLGDKANSSEGWSVNYMHMCRFFAVLVYPTLHEMGYTWVCRFDDDSLLLSDVEYNIFEFMEKNGYDYGYRATQYFFAFTLCQHDMMYKYFYDFHSNYMKSSNIKPTFLMERCRNNKFGRTMCNGLKGYYNNFFIANITRFMDYDIQHYLRHLDESGDIYKRQWGDLVIQTLVVQTFLPKSKVHRFTDWAYAHHSGKTIKQPHTMSWGIVQLARNMSNPVEEMERILKEDLDLLPVAQLLEQEEMFPGNADLSGVETRRLD</sequence>
<dbReference type="InterPro" id="IPR029044">
    <property type="entry name" value="Nucleotide-diphossugar_trans"/>
</dbReference>
<feature type="transmembrane region" description="Helical" evidence="4">
    <location>
        <begin position="28"/>
        <end position="46"/>
    </location>
</feature>
<keyword evidence="6" id="KW-1185">Reference proteome</keyword>
<proteinExistence type="inferred from homology"/>
<reference evidence="5 6" key="1">
    <citation type="journal article" date="2004" name="Science">
        <title>The genome of the diatom Thalassiosira pseudonana: ecology, evolution, and metabolism.</title>
        <authorList>
            <person name="Armbrust E.V."/>
            <person name="Berges J.A."/>
            <person name="Bowler C."/>
            <person name="Green B.R."/>
            <person name="Martinez D."/>
            <person name="Putnam N.H."/>
            <person name="Zhou S."/>
            <person name="Allen A.E."/>
            <person name="Apt K.E."/>
            <person name="Bechner M."/>
            <person name="Brzezinski M.A."/>
            <person name="Chaal B.K."/>
            <person name="Chiovitti A."/>
            <person name="Davis A.K."/>
            <person name="Demarest M.S."/>
            <person name="Detter J.C."/>
            <person name="Glavina T."/>
            <person name="Goodstein D."/>
            <person name="Hadi M.Z."/>
            <person name="Hellsten U."/>
            <person name="Hildebrand M."/>
            <person name="Jenkins B.D."/>
            <person name="Jurka J."/>
            <person name="Kapitonov V.V."/>
            <person name="Kroger N."/>
            <person name="Lau W.W."/>
            <person name="Lane T.W."/>
            <person name="Larimer F.W."/>
            <person name="Lippmeier J.C."/>
            <person name="Lucas S."/>
            <person name="Medina M."/>
            <person name="Montsant A."/>
            <person name="Obornik M."/>
            <person name="Parker M.S."/>
            <person name="Palenik B."/>
            <person name="Pazour G.J."/>
            <person name="Richardson P.M."/>
            <person name="Rynearson T.A."/>
            <person name="Saito M.A."/>
            <person name="Schwartz D.C."/>
            <person name="Thamatrakoln K."/>
            <person name="Valentin K."/>
            <person name="Vardi A."/>
            <person name="Wilkerson F.P."/>
            <person name="Rokhsar D.S."/>
        </authorList>
    </citation>
    <scope>NUCLEOTIDE SEQUENCE [LARGE SCALE GENOMIC DNA]</scope>
    <source>
        <strain evidence="5 6">CCMP1335</strain>
    </source>
</reference>
<reference evidence="5 6" key="2">
    <citation type="journal article" date="2008" name="Nature">
        <title>The Phaeodactylum genome reveals the evolutionary history of diatom genomes.</title>
        <authorList>
            <person name="Bowler C."/>
            <person name="Allen A.E."/>
            <person name="Badger J.H."/>
            <person name="Grimwood J."/>
            <person name="Jabbari K."/>
            <person name="Kuo A."/>
            <person name="Maheswari U."/>
            <person name="Martens C."/>
            <person name="Maumus F."/>
            <person name="Otillar R.P."/>
            <person name="Rayko E."/>
            <person name="Salamov A."/>
            <person name="Vandepoele K."/>
            <person name="Beszteri B."/>
            <person name="Gruber A."/>
            <person name="Heijde M."/>
            <person name="Katinka M."/>
            <person name="Mock T."/>
            <person name="Valentin K."/>
            <person name="Verret F."/>
            <person name="Berges J.A."/>
            <person name="Brownlee C."/>
            <person name="Cadoret J.P."/>
            <person name="Chiovitti A."/>
            <person name="Choi C.J."/>
            <person name="Coesel S."/>
            <person name="De Martino A."/>
            <person name="Detter J.C."/>
            <person name="Durkin C."/>
            <person name="Falciatore A."/>
            <person name="Fournet J."/>
            <person name="Haruta M."/>
            <person name="Huysman M.J."/>
            <person name="Jenkins B.D."/>
            <person name="Jiroutova K."/>
            <person name="Jorgensen R.E."/>
            <person name="Joubert Y."/>
            <person name="Kaplan A."/>
            <person name="Kroger N."/>
            <person name="Kroth P.G."/>
            <person name="La Roche J."/>
            <person name="Lindquist E."/>
            <person name="Lommer M."/>
            <person name="Martin-Jezequel V."/>
            <person name="Lopez P.J."/>
            <person name="Lucas S."/>
            <person name="Mangogna M."/>
            <person name="McGinnis K."/>
            <person name="Medlin L.K."/>
            <person name="Montsant A."/>
            <person name="Oudot-Le Secq M.P."/>
            <person name="Napoli C."/>
            <person name="Obornik M."/>
            <person name="Parker M.S."/>
            <person name="Petit J.L."/>
            <person name="Porcel B.M."/>
            <person name="Poulsen N."/>
            <person name="Robison M."/>
            <person name="Rychlewski L."/>
            <person name="Rynearson T.A."/>
            <person name="Schmutz J."/>
            <person name="Shapiro H."/>
            <person name="Siaut M."/>
            <person name="Stanley M."/>
            <person name="Sussman M.R."/>
            <person name="Taylor A.R."/>
            <person name="Vardi A."/>
            <person name="von Dassow P."/>
            <person name="Vyverman W."/>
            <person name="Willis A."/>
            <person name="Wyrwicz L.S."/>
            <person name="Rokhsar D.S."/>
            <person name="Weissenbach J."/>
            <person name="Armbrust E.V."/>
            <person name="Green B.R."/>
            <person name="Van de Peer Y."/>
            <person name="Grigoriev I.V."/>
        </authorList>
    </citation>
    <scope>NUCLEOTIDE SEQUENCE [LARGE SCALE GENOMIC DNA]</scope>
    <source>
        <strain evidence="5 6">CCMP1335</strain>
    </source>
</reference>
<comment type="similarity">
    <text evidence="1">Belongs to the glycosyltransferase 15 family.</text>
</comment>
<evidence type="ECO:0000256" key="1">
    <source>
        <dbReference type="ARBA" id="ARBA00007677"/>
    </source>
</evidence>
<dbReference type="EMBL" id="CP001159">
    <property type="protein sequence ID" value="ACI64260.1"/>
    <property type="molecule type" value="Genomic_DNA"/>
</dbReference>
<dbReference type="PANTHER" id="PTHR31121:SF6">
    <property type="entry name" value="ALPHA-1,2 MANNOSYLTRANSFERASE KTR1"/>
    <property type="match status" value="1"/>
</dbReference>
<evidence type="ECO:0000256" key="3">
    <source>
        <dbReference type="SAM" id="MobiDB-lite"/>
    </source>
</evidence>
<keyword evidence="4" id="KW-0472">Membrane</keyword>
<dbReference type="Proteomes" id="UP000001449">
    <property type="component" value="Chromosome 18"/>
</dbReference>
<dbReference type="GeneID" id="7444244"/>
<dbReference type="HOGENOM" id="CLU_611813_0_0_1"/>
<dbReference type="PaxDb" id="35128-Thaps10837"/>
<dbReference type="GO" id="GO:0000032">
    <property type="term" value="P:cell wall mannoprotein biosynthetic process"/>
    <property type="evidence" value="ECO:0000318"/>
    <property type="project" value="GO_Central"/>
</dbReference>
<accession>B5YLN0</accession>
<dbReference type="InterPro" id="IPR002685">
    <property type="entry name" value="Glyco_trans_15"/>
</dbReference>
<keyword evidence="4" id="KW-1133">Transmembrane helix</keyword>
<feature type="region of interest" description="Disordered" evidence="3">
    <location>
        <begin position="1"/>
        <end position="20"/>
    </location>
</feature>
<dbReference type="SUPFAM" id="SSF53448">
    <property type="entry name" value="Nucleotide-diphospho-sugar transferases"/>
    <property type="match status" value="1"/>
</dbReference>
<dbReference type="RefSeq" id="XP_002295543.1">
    <property type="nucleotide sequence ID" value="XM_002295507.1"/>
</dbReference>
<keyword evidence="4" id="KW-0812">Transmembrane</keyword>
<evidence type="ECO:0000256" key="4">
    <source>
        <dbReference type="SAM" id="Phobius"/>
    </source>
</evidence>
<dbReference type="AlphaFoldDB" id="B5YLN0"/>
<feature type="compositionally biased region" description="Low complexity" evidence="3">
    <location>
        <begin position="7"/>
        <end position="20"/>
    </location>
</feature>
<dbReference type="GO" id="GO:0016020">
    <property type="term" value="C:membrane"/>
    <property type="evidence" value="ECO:0007669"/>
    <property type="project" value="InterPro"/>
</dbReference>
<keyword evidence="2" id="KW-0808">Transferase</keyword>